<dbReference type="InterPro" id="IPR038503">
    <property type="entry name" value="SpoIIIAH_sf"/>
</dbReference>
<name>A0A926ID47_9FIRM</name>
<gene>
    <name evidence="2" type="ORF">H8718_02085</name>
</gene>
<keyword evidence="3" id="KW-1185">Reference proteome</keyword>
<accession>A0A926ID47</accession>
<proteinExistence type="predicted"/>
<organism evidence="2 3">
    <name type="scientific">Zhenhengia yiwuensis</name>
    <dbReference type="NCBI Taxonomy" id="2763666"/>
    <lineage>
        <taxon>Bacteria</taxon>
        <taxon>Bacillati</taxon>
        <taxon>Bacillota</taxon>
        <taxon>Clostridia</taxon>
        <taxon>Lachnospirales</taxon>
        <taxon>Lachnospiraceae</taxon>
        <taxon>Zhenhengia</taxon>
    </lineage>
</organism>
<dbReference type="EMBL" id="JACRSY010000002">
    <property type="protein sequence ID" value="MBC8578333.1"/>
    <property type="molecule type" value="Genomic_DNA"/>
</dbReference>
<dbReference type="InterPro" id="IPR024232">
    <property type="entry name" value="SpoIIIAH"/>
</dbReference>
<dbReference type="RefSeq" id="WP_177669460.1">
    <property type="nucleotide sequence ID" value="NZ_JACRSY010000002.1"/>
</dbReference>
<evidence type="ECO:0000256" key="1">
    <source>
        <dbReference type="SAM" id="Phobius"/>
    </source>
</evidence>
<keyword evidence="1" id="KW-1133">Transmembrane helix</keyword>
<dbReference type="Proteomes" id="UP000655830">
    <property type="component" value="Unassembled WGS sequence"/>
</dbReference>
<reference evidence="2" key="1">
    <citation type="submission" date="2020-08" db="EMBL/GenBank/DDBJ databases">
        <title>Genome public.</title>
        <authorList>
            <person name="Liu C."/>
            <person name="Sun Q."/>
        </authorList>
    </citation>
    <scope>NUCLEOTIDE SEQUENCE</scope>
    <source>
        <strain evidence="2">NSJ-12</strain>
    </source>
</reference>
<dbReference type="Gene3D" id="1.10.287.4300">
    <property type="entry name" value="Stage III sporulation protein AH-like"/>
    <property type="match status" value="1"/>
</dbReference>
<feature type="transmembrane region" description="Helical" evidence="1">
    <location>
        <begin position="9"/>
        <end position="26"/>
    </location>
</feature>
<dbReference type="AlphaFoldDB" id="A0A926ID47"/>
<keyword evidence="1" id="KW-0472">Membrane</keyword>
<protein>
    <submittedName>
        <fullName evidence="2">SpoIIIAH-like family protein</fullName>
    </submittedName>
</protein>
<sequence>MFQFKRNQVIVTVLVFMIAIAAYLSLTEAPANLSVPDMNEATIPVADSELDQDFFDEYGVMETLPPDEMEDMEDMDGLSVEVSTPDAAVGSKEVVIANKTNKDVEEEGLTDQKVVEVSYFAEEKMLREQSRAEQIEKLNEYVADPNLDKDSKAKAAESLLTIQDRIEKEAGAESLLRAKGFKDVFVRMDKDTVDVVVNKDDALTDEEIAQIEEIVQRKTGYSVGKIKISCLKVNNQSASN</sequence>
<dbReference type="Pfam" id="PF12685">
    <property type="entry name" value="SpoIIIAH"/>
    <property type="match status" value="1"/>
</dbReference>
<evidence type="ECO:0000313" key="2">
    <source>
        <dbReference type="EMBL" id="MBC8578333.1"/>
    </source>
</evidence>
<comment type="caution">
    <text evidence="2">The sequence shown here is derived from an EMBL/GenBank/DDBJ whole genome shotgun (WGS) entry which is preliminary data.</text>
</comment>
<keyword evidence="1" id="KW-0812">Transmembrane</keyword>
<evidence type="ECO:0000313" key="3">
    <source>
        <dbReference type="Proteomes" id="UP000655830"/>
    </source>
</evidence>